<comment type="caution">
    <text evidence="1">The sequence shown here is derived from an EMBL/GenBank/DDBJ whole genome shotgun (WGS) entry which is preliminary data.</text>
</comment>
<protein>
    <submittedName>
        <fullName evidence="1">Uncharacterized protein</fullName>
    </submittedName>
</protein>
<name>A0A3M7QLY1_BRAPC</name>
<accession>A0A3M7QLY1</accession>
<organism evidence="1 2">
    <name type="scientific">Brachionus plicatilis</name>
    <name type="common">Marine rotifer</name>
    <name type="synonym">Brachionus muelleri</name>
    <dbReference type="NCBI Taxonomy" id="10195"/>
    <lineage>
        <taxon>Eukaryota</taxon>
        <taxon>Metazoa</taxon>
        <taxon>Spiralia</taxon>
        <taxon>Gnathifera</taxon>
        <taxon>Rotifera</taxon>
        <taxon>Eurotatoria</taxon>
        <taxon>Monogononta</taxon>
        <taxon>Pseudotrocha</taxon>
        <taxon>Ploima</taxon>
        <taxon>Brachionidae</taxon>
        <taxon>Brachionus</taxon>
    </lineage>
</organism>
<sequence length="72" mass="8533">MEFRQDVTNVSKYKIESLKPSLRVQMLNESSFRKKMFTILIFYQLKHVCRKTDECGLSRLCFLNPICAKKAQ</sequence>
<evidence type="ECO:0000313" key="2">
    <source>
        <dbReference type="Proteomes" id="UP000276133"/>
    </source>
</evidence>
<proteinExistence type="predicted"/>
<dbReference type="Proteomes" id="UP000276133">
    <property type="component" value="Unassembled WGS sequence"/>
</dbReference>
<reference evidence="1 2" key="1">
    <citation type="journal article" date="2018" name="Sci. Rep.">
        <title>Genomic signatures of local adaptation to the degree of environmental predictability in rotifers.</title>
        <authorList>
            <person name="Franch-Gras L."/>
            <person name="Hahn C."/>
            <person name="Garcia-Roger E.M."/>
            <person name="Carmona M.J."/>
            <person name="Serra M."/>
            <person name="Gomez A."/>
        </authorList>
    </citation>
    <scope>NUCLEOTIDE SEQUENCE [LARGE SCALE GENOMIC DNA]</scope>
    <source>
        <strain evidence="1">HYR1</strain>
    </source>
</reference>
<dbReference type="AlphaFoldDB" id="A0A3M7QLY1"/>
<keyword evidence="2" id="KW-1185">Reference proteome</keyword>
<evidence type="ECO:0000313" key="1">
    <source>
        <dbReference type="EMBL" id="RNA12332.1"/>
    </source>
</evidence>
<dbReference type="EMBL" id="REGN01005716">
    <property type="protein sequence ID" value="RNA12332.1"/>
    <property type="molecule type" value="Genomic_DNA"/>
</dbReference>
<gene>
    <name evidence="1" type="ORF">BpHYR1_036745</name>
</gene>